<dbReference type="NCBIfam" id="NF006521">
    <property type="entry name" value="PRK08965.1-5"/>
    <property type="match status" value="1"/>
</dbReference>
<dbReference type="Proteomes" id="UP001595685">
    <property type="component" value="Unassembled WGS sequence"/>
</dbReference>
<dbReference type="PANTHER" id="PTHR34584:SF1">
    <property type="entry name" value="NA(+)_H(+) ANTIPORTER SUBUNIT E1"/>
    <property type="match status" value="1"/>
</dbReference>
<proteinExistence type="inferred from homology"/>
<comment type="similarity">
    <text evidence="2">Belongs to the CPA3 antiporters (TC 2.A.63) subunit E family.</text>
</comment>
<sequence>MTTSRRRRLLTSATVVVLLALLWVLLWGTFSAGNLLNGLLLALVVTRVFPLPDTHVGGRVHPGAALVFLGRFLVDLVTASAQVAWLGVRPGRLPVSSVVACPVRSSSELHLTVLTEALSLVPGSVVIEVRPDLGLLYAHVLDAGDDAAVEAFRARVLQVEAQVVRALGTPEDIALLDQPPRSRA</sequence>
<reference evidence="8" key="1">
    <citation type="journal article" date="2019" name="Int. J. Syst. Evol. Microbiol.">
        <title>The Global Catalogue of Microorganisms (GCM) 10K type strain sequencing project: providing services to taxonomists for standard genome sequencing and annotation.</title>
        <authorList>
            <consortium name="The Broad Institute Genomics Platform"/>
            <consortium name="The Broad Institute Genome Sequencing Center for Infectious Disease"/>
            <person name="Wu L."/>
            <person name="Ma J."/>
        </authorList>
    </citation>
    <scope>NUCLEOTIDE SEQUENCE [LARGE SCALE GENOMIC DNA]</scope>
    <source>
        <strain evidence="8">NCAIM B.02333</strain>
    </source>
</reference>
<comment type="subcellular location">
    <subcellularLocation>
        <location evidence="1">Cell membrane</location>
        <topology evidence="1">Multi-pass membrane protein</topology>
    </subcellularLocation>
</comment>
<evidence type="ECO:0000256" key="6">
    <source>
        <dbReference type="ARBA" id="ARBA00023136"/>
    </source>
</evidence>
<dbReference type="PANTHER" id="PTHR34584">
    <property type="entry name" value="NA(+)/H(+) ANTIPORTER SUBUNIT E1"/>
    <property type="match status" value="1"/>
</dbReference>
<evidence type="ECO:0000313" key="7">
    <source>
        <dbReference type="EMBL" id="MFC3687458.1"/>
    </source>
</evidence>
<gene>
    <name evidence="7" type="ORF">ACFOLH_03795</name>
</gene>
<dbReference type="Pfam" id="PF01899">
    <property type="entry name" value="MNHE"/>
    <property type="match status" value="1"/>
</dbReference>
<keyword evidence="4" id="KW-0812">Transmembrane</keyword>
<evidence type="ECO:0000313" key="8">
    <source>
        <dbReference type="Proteomes" id="UP001595685"/>
    </source>
</evidence>
<keyword evidence="5" id="KW-1133">Transmembrane helix</keyword>
<keyword evidence="3" id="KW-1003">Cell membrane</keyword>
<evidence type="ECO:0000256" key="3">
    <source>
        <dbReference type="ARBA" id="ARBA00022475"/>
    </source>
</evidence>
<comment type="caution">
    <text evidence="7">The sequence shown here is derived from an EMBL/GenBank/DDBJ whole genome shotgun (WGS) entry which is preliminary data.</text>
</comment>
<dbReference type="InterPro" id="IPR002758">
    <property type="entry name" value="Cation_antiport_E"/>
</dbReference>
<dbReference type="RefSeq" id="WP_340293309.1">
    <property type="nucleotide sequence ID" value="NZ_JBBEOI010000104.1"/>
</dbReference>
<evidence type="ECO:0000256" key="1">
    <source>
        <dbReference type="ARBA" id="ARBA00004651"/>
    </source>
</evidence>
<accession>A0ABV7WE23</accession>
<protein>
    <submittedName>
        <fullName evidence="7">Na+/H+ antiporter subunit E</fullName>
    </submittedName>
</protein>
<evidence type="ECO:0000256" key="4">
    <source>
        <dbReference type="ARBA" id="ARBA00022692"/>
    </source>
</evidence>
<evidence type="ECO:0000256" key="5">
    <source>
        <dbReference type="ARBA" id="ARBA00022989"/>
    </source>
</evidence>
<evidence type="ECO:0000256" key="2">
    <source>
        <dbReference type="ARBA" id="ARBA00006228"/>
    </source>
</evidence>
<keyword evidence="8" id="KW-1185">Reference proteome</keyword>
<name>A0ABV7WE23_9MICO</name>
<dbReference type="EMBL" id="JBHRWW010000002">
    <property type="protein sequence ID" value="MFC3687458.1"/>
    <property type="molecule type" value="Genomic_DNA"/>
</dbReference>
<organism evidence="7 8">
    <name type="scientific">Aquipuribacter hungaricus</name>
    <dbReference type="NCBI Taxonomy" id="545624"/>
    <lineage>
        <taxon>Bacteria</taxon>
        <taxon>Bacillati</taxon>
        <taxon>Actinomycetota</taxon>
        <taxon>Actinomycetes</taxon>
        <taxon>Micrococcales</taxon>
        <taxon>Intrasporangiaceae</taxon>
        <taxon>Aquipuribacter</taxon>
    </lineage>
</organism>
<keyword evidence="6" id="KW-0472">Membrane</keyword>